<dbReference type="OrthoDB" id="9801242at2"/>
<dbReference type="EMBL" id="RCCE01000001">
    <property type="protein sequence ID" value="RLJ60735.1"/>
    <property type="molecule type" value="Genomic_DNA"/>
</dbReference>
<gene>
    <name evidence="1" type="ORF">BCF46_0939</name>
</gene>
<comment type="caution">
    <text evidence="1">The sequence shown here is derived from an EMBL/GenBank/DDBJ whole genome shotgun (WGS) entry which is preliminary data.</text>
</comment>
<accession>A0A497X661</accession>
<evidence type="ECO:0000313" key="2">
    <source>
        <dbReference type="Proteomes" id="UP000269157"/>
    </source>
</evidence>
<protein>
    <submittedName>
        <fullName evidence="1">AlpA family transcriptional regulator</fullName>
    </submittedName>
</protein>
<dbReference type="Pfam" id="PF05930">
    <property type="entry name" value="Phage_AlpA"/>
    <property type="match status" value="1"/>
</dbReference>
<dbReference type="InterPro" id="IPR010260">
    <property type="entry name" value="AlpA"/>
</dbReference>
<evidence type="ECO:0000313" key="1">
    <source>
        <dbReference type="EMBL" id="RLJ60735.1"/>
    </source>
</evidence>
<dbReference type="Proteomes" id="UP000269157">
    <property type="component" value="Unassembled WGS sequence"/>
</dbReference>
<dbReference type="Gene3D" id="1.10.238.160">
    <property type="match status" value="1"/>
</dbReference>
<keyword evidence="2" id="KW-1185">Reference proteome</keyword>
<dbReference type="AlphaFoldDB" id="A0A497X661"/>
<organism evidence="1 2">
    <name type="scientific">Litoreibacter meonggei</name>
    <dbReference type="NCBI Taxonomy" id="1049199"/>
    <lineage>
        <taxon>Bacteria</taxon>
        <taxon>Pseudomonadati</taxon>
        <taxon>Pseudomonadota</taxon>
        <taxon>Alphaproteobacteria</taxon>
        <taxon>Rhodobacterales</taxon>
        <taxon>Roseobacteraceae</taxon>
        <taxon>Litoreibacter</taxon>
    </lineage>
</organism>
<name>A0A497X661_9RHOB</name>
<reference evidence="1 2" key="1">
    <citation type="submission" date="2018-10" db="EMBL/GenBank/DDBJ databases">
        <title>Genomic Encyclopedia of Archaeal and Bacterial Type Strains, Phase II (KMG-II): from individual species to whole genera.</title>
        <authorList>
            <person name="Goeker M."/>
        </authorList>
    </citation>
    <scope>NUCLEOTIDE SEQUENCE [LARGE SCALE GENOMIC DNA]</scope>
    <source>
        <strain evidence="1 2">DSM 29466</strain>
    </source>
</reference>
<sequence>MRILSKKQVKELVLYSPQHISRLEKAQKFPKRIQLGPNRVGWLESEVLDWLRLRLESR</sequence>
<dbReference type="RefSeq" id="WP_121022309.1">
    <property type="nucleotide sequence ID" value="NZ_RCCE01000001.1"/>
</dbReference>
<proteinExistence type="predicted"/>